<dbReference type="InterPro" id="IPR020084">
    <property type="entry name" value="NUDIX_hydrolase_CS"/>
</dbReference>
<dbReference type="RefSeq" id="WP_184504783.1">
    <property type="nucleotide sequence ID" value="NZ_JACHBT010000006.1"/>
</dbReference>
<dbReference type="Gene3D" id="3.90.79.10">
    <property type="entry name" value="Nucleoside Triphosphate Pyrophosphohydrolase"/>
    <property type="match status" value="1"/>
</dbReference>
<keyword evidence="2" id="KW-0378">Hydrolase</keyword>
<comment type="cofactor">
    <cofactor evidence="1">
        <name>Mg(2+)</name>
        <dbReference type="ChEBI" id="CHEBI:18420"/>
    </cofactor>
</comment>
<evidence type="ECO:0000259" key="3">
    <source>
        <dbReference type="PROSITE" id="PS51462"/>
    </source>
</evidence>
<dbReference type="PROSITE" id="PS00893">
    <property type="entry name" value="NUDIX_BOX"/>
    <property type="match status" value="1"/>
</dbReference>
<dbReference type="Pfam" id="PF00293">
    <property type="entry name" value="NUDIX"/>
    <property type="match status" value="1"/>
</dbReference>
<dbReference type="EMBL" id="JACHBT010000006">
    <property type="protein sequence ID" value="MBB6504477.1"/>
    <property type="molecule type" value="Genomic_DNA"/>
</dbReference>
<reference evidence="4 5" key="1">
    <citation type="submission" date="2020-08" db="EMBL/GenBank/DDBJ databases">
        <title>The Agave Microbiome: Exploring the role of microbial communities in plant adaptations to desert environments.</title>
        <authorList>
            <person name="Partida-Martinez L.P."/>
        </authorList>
    </citation>
    <scope>NUCLEOTIDE SEQUENCE [LARGE SCALE GENOMIC DNA]</scope>
    <source>
        <strain evidence="4 5">AS3.13</strain>
    </source>
</reference>
<gene>
    <name evidence="4" type="ORF">F4693_001447</name>
</gene>
<accession>A0A7X0JDA4</accession>
<feature type="domain" description="Nudix hydrolase" evidence="3">
    <location>
        <begin position="22"/>
        <end position="147"/>
    </location>
</feature>
<protein>
    <submittedName>
        <fullName evidence="4">8-oxo-dGTP pyrophosphatase MutT (NUDIX family)</fullName>
    </submittedName>
</protein>
<dbReference type="InterPro" id="IPR015797">
    <property type="entry name" value="NUDIX_hydrolase-like_dom_sf"/>
</dbReference>
<dbReference type="GO" id="GO:0016787">
    <property type="term" value="F:hydrolase activity"/>
    <property type="evidence" value="ECO:0007669"/>
    <property type="project" value="UniProtKB-KW"/>
</dbReference>
<dbReference type="PANTHER" id="PTHR43046">
    <property type="entry name" value="GDP-MANNOSE MANNOSYL HYDROLASE"/>
    <property type="match status" value="1"/>
</dbReference>
<dbReference type="PANTHER" id="PTHR43046:SF16">
    <property type="entry name" value="ADP-RIBOSE PYROPHOSPHATASE YJHB-RELATED"/>
    <property type="match status" value="1"/>
</dbReference>
<dbReference type="AlphaFoldDB" id="A0A7X0JDA4"/>
<comment type="caution">
    <text evidence="4">The sequence shown here is derived from an EMBL/GenBank/DDBJ whole genome shotgun (WGS) entry which is preliminary data.</text>
</comment>
<dbReference type="InterPro" id="IPR000086">
    <property type="entry name" value="NUDIX_hydrolase_dom"/>
</dbReference>
<proteinExistence type="predicted"/>
<evidence type="ECO:0000256" key="1">
    <source>
        <dbReference type="ARBA" id="ARBA00001946"/>
    </source>
</evidence>
<dbReference type="SUPFAM" id="SSF55811">
    <property type="entry name" value="Nudix"/>
    <property type="match status" value="1"/>
</dbReference>
<evidence type="ECO:0000313" key="5">
    <source>
        <dbReference type="Proteomes" id="UP000522313"/>
    </source>
</evidence>
<name>A0A7X0JDA4_9SPHN</name>
<organism evidence="4 5">
    <name type="scientific">Sphingomonas endophytica</name>
    <dbReference type="NCBI Taxonomy" id="869719"/>
    <lineage>
        <taxon>Bacteria</taxon>
        <taxon>Pseudomonadati</taxon>
        <taxon>Pseudomonadota</taxon>
        <taxon>Alphaproteobacteria</taxon>
        <taxon>Sphingomonadales</taxon>
        <taxon>Sphingomonadaceae</taxon>
        <taxon>Sphingomonas</taxon>
    </lineage>
</organism>
<evidence type="ECO:0000256" key="2">
    <source>
        <dbReference type="ARBA" id="ARBA00022801"/>
    </source>
</evidence>
<dbReference type="Proteomes" id="UP000522313">
    <property type="component" value="Unassembled WGS sequence"/>
</dbReference>
<sequence length="154" mass="17488">MLRLLLPLAYRLRRRAMALLGWRTRGVKLLVFNRDGRVLLVRHRYGRSDLYMLPGGCIARGETPVAAAGRELREETGCIAQELTLVARHESRTEGRRDTVFLFSARSDGVPVPDGRELAEAAFHRLDELPASLSPATQRRIEEWQGLRARGITW</sequence>
<reference evidence="4 5" key="2">
    <citation type="submission" date="2020-08" db="EMBL/GenBank/DDBJ databases">
        <authorList>
            <person name="Partida-Martinez L."/>
            <person name="Huntemann M."/>
            <person name="Clum A."/>
            <person name="Wang J."/>
            <person name="Palaniappan K."/>
            <person name="Ritter S."/>
            <person name="Chen I.-M."/>
            <person name="Stamatis D."/>
            <person name="Reddy T."/>
            <person name="O'Malley R."/>
            <person name="Daum C."/>
            <person name="Shapiro N."/>
            <person name="Ivanova N."/>
            <person name="Kyrpides N."/>
            <person name="Woyke T."/>
        </authorList>
    </citation>
    <scope>NUCLEOTIDE SEQUENCE [LARGE SCALE GENOMIC DNA]</scope>
    <source>
        <strain evidence="4 5">AS3.13</strain>
    </source>
</reference>
<dbReference type="PROSITE" id="PS51462">
    <property type="entry name" value="NUDIX"/>
    <property type="match status" value="1"/>
</dbReference>
<evidence type="ECO:0000313" key="4">
    <source>
        <dbReference type="EMBL" id="MBB6504477.1"/>
    </source>
</evidence>